<dbReference type="AlphaFoldDB" id="A0A0E9UQV2"/>
<evidence type="ECO:0000313" key="2">
    <source>
        <dbReference type="EMBL" id="JAH67313.1"/>
    </source>
</evidence>
<reference evidence="2" key="2">
    <citation type="journal article" date="2015" name="Fish Shellfish Immunol.">
        <title>Early steps in the European eel (Anguilla anguilla)-Vibrio vulnificus interaction in the gills: Role of the RtxA13 toxin.</title>
        <authorList>
            <person name="Callol A."/>
            <person name="Pajuelo D."/>
            <person name="Ebbesson L."/>
            <person name="Teles M."/>
            <person name="MacKenzie S."/>
            <person name="Amaro C."/>
        </authorList>
    </citation>
    <scope>NUCLEOTIDE SEQUENCE</scope>
</reference>
<proteinExistence type="predicted"/>
<protein>
    <submittedName>
        <fullName evidence="2">Uncharacterized protein</fullName>
    </submittedName>
</protein>
<feature type="region of interest" description="Disordered" evidence="1">
    <location>
        <begin position="1"/>
        <end position="27"/>
    </location>
</feature>
<name>A0A0E9UQV2_ANGAN</name>
<reference evidence="2" key="1">
    <citation type="submission" date="2014-11" db="EMBL/GenBank/DDBJ databases">
        <authorList>
            <person name="Amaro Gonzalez C."/>
        </authorList>
    </citation>
    <scope>NUCLEOTIDE SEQUENCE</scope>
</reference>
<dbReference type="EMBL" id="GBXM01041264">
    <property type="protein sequence ID" value="JAH67313.1"/>
    <property type="molecule type" value="Transcribed_RNA"/>
</dbReference>
<organism evidence="2">
    <name type="scientific">Anguilla anguilla</name>
    <name type="common">European freshwater eel</name>
    <name type="synonym">Muraena anguilla</name>
    <dbReference type="NCBI Taxonomy" id="7936"/>
    <lineage>
        <taxon>Eukaryota</taxon>
        <taxon>Metazoa</taxon>
        <taxon>Chordata</taxon>
        <taxon>Craniata</taxon>
        <taxon>Vertebrata</taxon>
        <taxon>Euteleostomi</taxon>
        <taxon>Actinopterygii</taxon>
        <taxon>Neopterygii</taxon>
        <taxon>Teleostei</taxon>
        <taxon>Anguilliformes</taxon>
        <taxon>Anguillidae</taxon>
        <taxon>Anguilla</taxon>
    </lineage>
</organism>
<sequence>MDSEPRGSVTLYFRLPPSGQATPWQRD</sequence>
<evidence type="ECO:0000256" key="1">
    <source>
        <dbReference type="SAM" id="MobiDB-lite"/>
    </source>
</evidence>
<accession>A0A0E9UQV2</accession>